<evidence type="ECO:0008006" key="2">
    <source>
        <dbReference type="Google" id="ProtNLM"/>
    </source>
</evidence>
<accession>A0A0F8Z9N7</accession>
<dbReference type="SUPFAM" id="SSF52540">
    <property type="entry name" value="P-loop containing nucleoside triphosphate hydrolases"/>
    <property type="match status" value="1"/>
</dbReference>
<reference evidence="1" key="1">
    <citation type="journal article" date="2015" name="Nature">
        <title>Complex archaea that bridge the gap between prokaryotes and eukaryotes.</title>
        <authorList>
            <person name="Spang A."/>
            <person name="Saw J.H."/>
            <person name="Jorgensen S.L."/>
            <person name="Zaremba-Niedzwiedzka K."/>
            <person name="Martijn J."/>
            <person name="Lind A.E."/>
            <person name="van Eijk R."/>
            <person name="Schleper C."/>
            <person name="Guy L."/>
            <person name="Ettema T.J."/>
        </authorList>
    </citation>
    <scope>NUCLEOTIDE SEQUENCE</scope>
</reference>
<protein>
    <recommendedName>
        <fullName evidence="2">Sulfotransferase domain-containing protein</fullName>
    </recommendedName>
</protein>
<comment type="caution">
    <text evidence="1">The sequence shown here is derived from an EMBL/GenBank/DDBJ whole genome shotgun (WGS) entry which is preliminary data.</text>
</comment>
<dbReference type="Gene3D" id="3.40.50.300">
    <property type="entry name" value="P-loop containing nucleotide triphosphate hydrolases"/>
    <property type="match status" value="1"/>
</dbReference>
<dbReference type="InterPro" id="IPR027417">
    <property type="entry name" value="P-loop_NTPase"/>
</dbReference>
<name>A0A0F8Z9N7_9ZZZZ</name>
<dbReference type="AlphaFoldDB" id="A0A0F8Z9N7"/>
<sequence>MNNIRLISYPKSGQHLLVQCLLRYFSRDLNYPFENRRKDEGSILIAGQMGYCEKGLHCNEVPCREPAVNFQAMHDCHKLWYNEPSVNHIILYRNPIYIMLSLCNYEKNGIVSLNNYLRYFIGYLNEWKEWIHKWAIKGGDVNAHQLAYEDFLNEPLDTLYFLIKFIDCDNDIDREHLIKVIQSMDICQKHKLIDFHYYEHLKEQMKQLEDLIASELETLNIPKVEWI</sequence>
<proteinExistence type="predicted"/>
<gene>
    <name evidence="1" type="ORF">LCGC14_2997040</name>
</gene>
<dbReference type="EMBL" id="LAZR01061645">
    <property type="protein sequence ID" value="KKK63164.1"/>
    <property type="molecule type" value="Genomic_DNA"/>
</dbReference>
<evidence type="ECO:0000313" key="1">
    <source>
        <dbReference type="EMBL" id="KKK63164.1"/>
    </source>
</evidence>
<organism evidence="1">
    <name type="scientific">marine sediment metagenome</name>
    <dbReference type="NCBI Taxonomy" id="412755"/>
    <lineage>
        <taxon>unclassified sequences</taxon>
        <taxon>metagenomes</taxon>
        <taxon>ecological metagenomes</taxon>
    </lineage>
</organism>